<feature type="domain" description="AAA+ ATPase" evidence="13">
    <location>
        <begin position="36"/>
        <end position="184"/>
    </location>
</feature>
<evidence type="ECO:0000256" key="1">
    <source>
        <dbReference type="ARBA" id="ARBA00006360"/>
    </source>
</evidence>
<dbReference type="GO" id="GO:0006261">
    <property type="term" value="P:DNA-templated DNA replication"/>
    <property type="evidence" value="ECO:0007669"/>
    <property type="project" value="TreeGrafter"/>
</dbReference>
<comment type="similarity">
    <text evidence="1 11">Belongs to the DnaX/STICHEL family.</text>
</comment>
<organism evidence="14">
    <name type="scientific">Scrofimicrobium appendicitidis</name>
    <dbReference type="NCBI Taxonomy" id="3079930"/>
    <lineage>
        <taxon>Bacteria</taxon>
        <taxon>Bacillati</taxon>
        <taxon>Actinomycetota</taxon>
        <taxon>Actinomycetes</taxon>
        <taxon>Actinomycetales</taxon>
        <taxon>Actinomycetaceae</taxon>
        <taxon>Scrofimicrobium</taxon>
    </lineage>
</organism>
<keyword evidence="2 11" id="KW-0808">Transferase</keyword>
<dbReference type="FunFam" id="3.40.50.300:FF:000014">
    <property type="entry name" value="DNA polymerase III subunit gamma/tau"/>
    <property type="match status" value="1"/>
</dbReference>
<feature type="compositionally biased region" description="Pro residues" evidence="12">
    <location>
        <begin position="575"/>
        <end position="597"/>
    </location>
</feature>
<dbReference type="SUPFAM" id="SSF52540">
    <property type="entry name" value="P-loop containing nucleoside triphosphate hydrolases"/>
    <property type="match status" value="1"/>
</dbReference>
<dbReference type="NCBIfam" id="TIGR02397">
    <property type="entry name" value="dnaX_nterm"/>
    <property type="match status" value="1"/>
</dbReference>
<dbReference type="AlphaFoldDB" id="A0AAU7V6S3"/>
<dbReference type="EC" id="2.7.7.7" evidence="11"/>
<dbReference type="Pfam" id="PF22608">
    <property type="entry name" value="DNAX_ATPase_lid"/>
    <property type="match status" value="1"/>
</dbReference>
<proteinExistence type="inferred from homology"/>
<dbReference type="PANTHER" id="PTHR11669:SF0">
    <property type="entry name" value="PROTEIN STICHEL-LIKE 2"/>
    <property type="match status" value="1"/>
</dbReference>
<evidence type="ECO:0000313" key="14">
    <source>
        <dbReference type="EMBL" id="XBW08156.1"/>
    </source>
</evidence>
<dbReference type="RefSeq" id="WP_350258355.1">
    <property type="nucleotide sequence ID" value="NZ_CP138335.1"/>
</dbReference>
<evidence type="ECO:0000256" key="2">
    <source>
        <dbReference type="ARBA" id="ARBA00022679"/>
    </source>
</evidence>
<dbReference type="EMBL" id="CP138335">
    <property type="protein sequence ID" value="XBW08156.1"/>
    <property type="molecule type" value="Genomic_DNA"/>
</dbReference>
<dbReference type="InterPro" id="IPR022754">
    <property type="entry name" value="DNA_pol_III_gamma-3"/>
</dbReference>
<dbReference type="Pfam" id="PF12169">
    <property type="entry name" value="DNA_pol3_gamma3"/>
    <property type="match status" value="1"/>
</dbReference>
<feature type="compositionally biased region" description="Low complexity" evidence="12">
    <location>
        <begin position="533"/>
        <end position="553"/>
    </location>
</feature>
<dbReference type="CDD" id="cd00009">
    <property type="entry name" value="AAA"/>
    <property type="match status" value="1"/>
</dbReference>
<evidence type="ECO:0000259" key="13">
    <source>
        <dbReference type="SMART" id="SM00382"/>
    </source>
</evidence>
<feature type="region of interest" description="Disordered" evidence="12">
    <location>
        <begin position="527"/>
        <end position="634"/>
    </location>
</feature>
<dbReference type="InterPro" id="IPR003593">
    <property type="entry name" value="AAA+_ATPase"/>
</dbReference>
<dbReference type="GO" id="GO:0003887">
    <property type="term" value="F:DNA-directed DNA polymerase activity"/>
    <property type="evidence" value="ECO:0007669"/>
    <property type="project" value="UniProtKB-KW"/>
</dbReference>
<keyword evidence="5" id="KW-0479">Metal-binding</keyword>
<dbReference type="GO" id="GO:0009360">
    <property type="term" value="C:DNA polymerase III complex"/>
    <property type="evidence" value="ECO:0007669"/>
    <property type="project" value="InterPro"/>
</dbReference>
<dbReference type="InterPro" id="IPR027417">
    <property type="entry name" value="P-loop_NTPase"/>
</dbReference>
<sequence length="653" mass="68986">MAVALYRRYRPDNFDDVVGQDHVTELLKNSLDSGRTSHAYLFSGPRGCGKTTSARILARCLNCAEGPTSTPCGVCESCVELAAGGPGSLDVVEIDAASHNGVDDARELRERASFAPTRDRYKIFILDEAHMVTSAGFNALLKIVEEPPEHIKFIFATTEPEKVIGTIRSRTHHYPFRLVGPTVLLPYLQSLCEREGITVEDGVLELVIRAGGGSVRDSLSVLDQLIAGCGGQSVSYAQATGLLGYTDTSLLESMVAALGQGDGARAFQIVENAVDSGVDAIQFTKDLLQLLRDVLICALVPSQAKEVLPHVPQDRLTRMLEQAQAWGTRALSRRADQIDEALRNMSGTASARLQLELLLGRMLAEDPSAEHEAAPAPAPAPARTSAPAPVERVDPASVAPVQHKTPAPASERPQGNDRRQAPPAATRPAAPPTPSQSEPRRPAAASTGSSNKTLAEQWAQVGTIVGQVSRVFEVVVKGTTPVELDGATLRIAPSASVRNRLLSGGAELTAISAAVKQVFGPAVEVEVGEGKRATPSTSPTSTPAPTSAPSRPDSPSRPTPPVAVEPEPGLAVAPDPTPGSTPQSAPEPTPQPAPRPAPELEREPEPPAPPAYDPRDDEVSLHDPTVETAPNRGVPAILDVLGGTLIEEIEEER</sequence>
<keyword evidence="6 11" id="KW-0547">Nucleotide-binding</keyword>
<feature type="compositionally biased region" description="Basic and acidic residues" evidence="12">
    <location>
        <begin position="613"/>
        <end position="625"/>
    </location>
</feature>
<evidence type="ECO:0000256" key="10">
    <source>
        <dbReference type="ARBA" id="ARBA00049244"/>
    </source>
</evidence>
<dbReference type="GO" id="GO:0046872">
    <property type="term" value="F:metal ion binding"/>
    <property type="evidence" value="ECO:0007669"/>
    <property type="project" value="UniProtKB-KW"/>
</dbReference>
<dbReference type="Pfam" id="PF13177">
    <property type="entry name" value="DNA_pol3_delta2"/>
    <property type="match status" value="1"/>
</dbReference>
<dbReference type="CDD" id="cd18137">
    <property type="entry name" value="HLD_clamp_pol_III_gamma_tau"/>
    <property type="match status" value="1"/>
</dbReference>
<keyword evidence="9 11" id="KW-0239">DNA-directed DNA polymerase</keyword>
<evidence type="ECO:0000256" key="11">
    <source>
        <dbReference type="RuleBase" id="RU364063"/>
    </source>
</evidence>
<evidence type="ECO:0000256" key="8">
    <source>
        <dbReference type="ARBA" id="ARBA00022840"/>
    </source>
</evidence>
<evidence type="ECO:0000256" key="5">
    <source>
        <dbReference type="ARBA" id="ARBA00022723"/>
    </source>
</evidence>
<name>A0AAU7V6S3_9ACTO</name>
<dbReference type="InterPro" id="IPR045085">
    <property type="entry name" value="HLD_clamp_pol_III_gamma_tau"/>
</dbReference>
<keyword evidence="4 11" id="KW-0235">DNA replication</keyword>
<evidence type="ECO:0000256" key="12">
    <source>
        <dbReference type="SAM" id="MobiDB-lite"/>
    </source>
</evidence>
<evidence type="ECO:0000256" key="9">
    <source>
        <dbReference type="ARBA" id="ARBA00022932"/>
    </source>
</evidence>
<dbReference type="Gene3D" id="3.40.50.300">
    <property type="entry name" value="P-loop containing nucleotide triphosphate hydrolases"/>
    <property type="match status" value="1"/>
</dbReference>
<dbReference type="InterPro" id="IPR012763">
    <property type="entry name" value="DNA_pol_III_sug/sutau_N"/>
</dbReference>
<reference evidence="14" key="1">
    <citation type="submission" date="2023-11" db="EMBL/GenBank/DDBJ databases">
        <title>Scrofimicrobium hongkongense sp. nov., isolated from a patient with peritonitis.</title>
        <authorList>
            <person name="Lao H.Y."/>
            <person name="Wong A.Y.P."/>
            <person name="Ng T.L."/>
            <person name="Wong R.Y.L."/>
            <person name="Yau M.C.Y."/>
            <person name="Lam J.Y.W."/>
            <person name="Siu G.K.H."/>
        </authorList>
    </citation>
    <scope>NUCLEOTIDE SEQUENCE</scope>
    <source>
        <strain evidence="14">R131</strain>
    </source>
</reference>
<keyword evidence="8 11" id="KW-0067">ATP-binding</keyword>
<gene>
    <name evidence="11" type="primary">dnaX</name>
    <name evidence="14" type="ORF">SAC06_00940</name>
</gene>
<protein>
    <recommendedName>
        <fullName evidence="11">DNA polymerase III subunit gamma/tau</fullName>
        <ecNumber evidence="11">2.7.7.7</ecNumber>
    </recommendedName>
</protein>
<dbReference type="KEGG" id="sapp:SAC06_00940"/>
<evidence type="ECO:0000256" key="6">
    <source>
        <dbReference type="ARBA" id="ARBA00022741"/>
    </source>
</evidence>
<dbReference type="Gene3D" id="1.10.8.60">
    <property type="match status" value="1"/>
</dbReference>
<evidence type="ECO:0000256" key="7">
    <source>
        <dbReference type="ARBA" id="ARBA00022833"/>
    </source>
</evidence>
<dbReference type="Gene3D" id="1.20.272.10">
    <property type="match status" value="1"/>
</dbReference>
<feature type="region of interest" description="Disordered" evidence="12">
    <location>
        <begin position="366"/>
        <end position="451"/>
    </location>
</feature>
<evidence type="ECO:0000256" key="3">
    <source>
        <dbReference type="ARBA" id="ARBA00022695"/>
    </source>
</evidence>
<dbReference type="InterPro" id="IPR050238">
    <property type="entry name" value="DNA_Rep/Repair_Clamp_Loader"/>
</dbReference>
<comment type="subunit">
    <text evidence="11">DNA polymerase III contains a core (composed of alpha, epsilon and theta chains) that associates with a tau subunit. This core dimerizes to form the POLIII' complex. PolIII' associates with the gamma complex (composed of gamma, delta, delta', psi and chi chains) and with the beta chain to form the complete DNA polymerase III complex.</text>
</comment>
<accession>A0AAU7V6S3</accession>
<dbReference type="GO" id="GO:0003677">
    <property type="term" value="F:DNA binding"/>
    <property type="evidence" value="ECO:0007669"/>
    <property type="project" value="InterPro"/>
</dbReference>
<comment type="catalytic activity">
    <reaction evidence="10 11">
        <text>DNA(n) + a 2'-deoxyribonucleoside 5'-triphosphate = DNA(n+1) + diphosphate</text>
        <dbReference type="Rhea" id="RHEA:22508"/>
        <dbReference type="Rhea" id="RHEA-COMP:17339"/>
        <dbReference type="Rhea" id="RHEA-COMP:17340"/>
        <dbReference type="ChEBI" id="CHEBI:33019"/>
        <dbReference type="ChEBI" id="CHEBI:61560"/>
        <dbReference type="ChEBI" id="CHEBI:173112"/>
        <dbReference type="EC" id="2.7.7.7"/>
    </reaction>
</comment>
<evidence type="ECO:0000256" key="4">
    <source>
        <dbReference type="ARBA" id="ARBA00022705"/>
    </source>
</evidence>
<dbReference type="SMART" id="SM00382">
    <property type="entry name" value="AAA"/>
    <property type="match status" value="1"/>
</dbReference>
<comment type="function">
    <text evidence="11">DNA polymerase III is a complex, multichain enzyme responsible for most of the replicative synthesis in bacteria. This DNA polymerase also exhibits 3' to 5' exonuclease activity.</text>
</comment>
<keyword evidence="7" id="KW-0862">Zinc</keyword>
<dbReference type="SUPFAM" id="SSF48019">
    <property type="entry name" value="post-AAA+ oligomerization domain-like"/>
    <property type="match status" value="1"/>
</dbReference>
<dbReference type="InterPro" id="IPR008921">
    <property type="entry name" value="DNA_pol3_clamp-load_cplx_C"/>
</dbReference>
<dbReference type="PANTHER" id="PTHR11669">
    <property type="entry name" value="REPLICATION FACTOR C / DNA POLYMERASE III GAMMA-TAU SUBUNIT"/>
    <property type="match status" value="1"/>
</dbReference>
<dbReference type="GO" id="GO:0005524">
    <property type="term" value="F:ATP binding"/>
    <property type="evidence" value="ECO:0007669"/>
    <property type="project" value="UniProtKB-KW"/>
</dbReference>
<keyword evidence="3 11" id="KW-0548">Nucleotidyltransferase</keyword>
<dbReference type="NCBIfam" id="NF005846">
    <property type="entry name" value="PRK07764.1-6"/>
    <property type="match status" value="1"/>
</dbReference>